<gene>
    <name evidence="1" type="ORF">UFOPK3522_01330</name>
</gene>
<protein>
    <submittedName>
        <fullName evidence="1">Unannotated protein</fullName>
    </submittedName>
</protein>
<sequence>MLWCLFKEVGGLFEFVARLRGGCALVRLGFVLLRCLRLEEFRFSFRGGLWLWLWLGVRLGCHRCVGMQRRFDLFRTELLGWLARFRLGLRDLLHDLLHDRLLDDGGVRVSLRLVVNRNLVGFDLDGVGLGVSCGLLSLSATKSLGLELCDLGRV</sequence>
<name>A0A6J6A3I4_9ZZZZ</name>
<reference evidence="1" key="1">
    <citation type="submission" date="2020-05" db="EMBL/GenBank/DDBJ databases">
        <authorList>
            <person name="Chiriac C."/>
            <person name="Salcher M."/>
            <person name="Ghai R."/>
            <person name="Kavagutti S V."/>
        </authorList>
    </citation>
    <scope>NUCLEOTIDE SEQUENCE</scope>
</reference>
<organism evidence="1">
    <name type="scientific">freshwater metagenome</name>
    <dbReference type="NCBI Taxonomy" id="449393"/>
    <lineage>
        <taxon>unclassified sequences</taxon>
        <taxon>metagenomes</taxon>
        <taxon>ecological metagenomes</taxon>
    </lineage>
</organism>
<dbReference type="EMBL" id="CAESAO010000137">
    <property type="protein sequence ID" value="CAB4346323.1"/>
    <property type="molecule type" value="Genomic_DNA"/>
</dbReference>
<dbReference type="AlphaFoldDB" id="A0A6J6A3I4"/>
<proteinExistence type="predicted"/>
<accession>A0A6J6A3I4</accession>
<evidence type="ECO:0000313" key="1">
    <source>
        <dbReference type="EMBL" id="CAB4346323.1"/>
    </source>
</evidence>